<proteinExistence type="predicted"/>
<dbReference type="AlphaFoldDB" id="A0A6J4ND69"/>
<feature type="non-terminal residue" evidence="1">
    <location>
        <position position="35"/>
    </location>
</feature>
<gene>
    <name evidence="1" type="ORF">AVDCRST_MAG51-19</name>
</gene>
<protein>
    <submittedName>
        <fullName evidence="1">Uncharacterized protein</fullName>
    </submittedName>
</protein>
<dbReference type="EMBL" id="CADCUX010000010">
    <property type="protein sequence ID" value="CAA9384536.1"/>
    <property type="molecule type" value="Genomic_DNA"/>
</dbReference>
<evidence type="ECO:0000313" key="1">
    <source>
        <dbReference type="EMBL" id="CAA9384536.1"/>
    </source>
</evidence>
<name>A0A6J4ND69_9BURK</name>
<reference evidence="1" key="1">
    <citation type="submission" date="2020-02" db="EMBL/GenBank/DDBJ databases">
        <authorList>
            <person name="Meier V. D."/>
        </authorList>
    </citation>
    <scope>NUCLEOTIDE SEQUENCE</scope>
    <source>
        <strain evidence="1">AVDCRST_MAG51</strain>
    </source>
</reference>
<organism evidence="1">
    <name type="scientific">uncultured Ramlibacter sp</name>
    <dbReference type="NCBI Taxonomy" id="260755"/>
    <lineage>
        <taxon>Bacteria</taxon>
        <taxon>Pseudomonadati</taxon>
        <taxon>Pseudomonadota</taxon>
        <taxon>Betaproteobacteria</taxon>
        <taxon>Burkholderiales</taxon>
        <taxon>Comamonadaceae</taxon>
        <taxon>Ramlibacter</taxon>
        <taxon>environmental samples</taxon>
    </lineage>
</organism>
<sequence>MQRRPFLLSSLALAAVPATGLAQGTAWPARPVRIV</sequence>
<accession>A0A6J4ND69</accession>